<dbReference type="CDD" id="cd06503">
    <property type="entry name" value="ATP-synt_Fo_b"/>
    <property type="match status" value="1"/>
</dbReference>
<reference evidence="16 17" key="1">
    <citation type="submission" date="2016-02" db="EMBL/GenBank/DDBJ databases">
        <authorList>
            <person name="Wen L."/>
            <person name="He K."/>
            <person name="Yang H."/>
        </authorList>
    </citation>
    <scope>NUCLEOTIDE SEQUENCE [LARGE SCALE GENOMIC DNA]</scope>
    <source>
        <strain evidence="16">ShG14-8</strain>
    </source>
</reference>
<dbReference type="InterPro" id="IPR021327">
    <property type="entry name" value="DUF2934"/>
</dbReference>
<comment type="caution">
    <text evidence="16">The sequence shown here is derived from an EMBL/GenBank/DDBJ whole genome shotgun (WGS) entry which is preliminary data.</text>
</comment>
<name>A0A139BV46_9PROT</name>
<dbReference type="Pfam" id="PF00213">
    <property type="entry name" value="OSCP"/>
    <property type="match status" value="1"/>
</dbReference>
<dbReference type="HAMAP" id="MF_01398">
    <property type="entry name" value="ATP_synth_b_bprime"/>
    <property type="match status" value="1"/>
</dbReference>
<dbReference type="PATRIC" id="fig|1796491.3.peg.1197"/>
<evidence type="ECO:0000256" key="3">
    <source>
        <dbReference type="ARBA" id="ARBA00022547"/>
    </source>
</evidence>
<dbReference type="GO" id="GO:0045259">
    <property type="term" value="C:proton-transporting ATP synthase complex"/>
    <property type="evidence" value="ECO:0007669"/>
    <property type="project" value="UniProtKB-KW"/>
</dbReference>
<dbReference type="GO" id="GO:0012505">
    <property type="term" value="C:endomembrane system"/>
    <property type="evidence" value="ECO:0007669"/>
    <property type="project" value="UniProtKB-SubCell"/>
</dbReference>
<keyword evidence="14" id="KW-0175">Coiled coil</keyword>
<gene>
    <name evidence="13" type="primary">atpF</name>
    <name evidence="16" type="ORF">AWT59_1095</name>
</gene>
<keyword evidence="8 13" id="KW-0472">Membrane</keyword>
<dbReference type="InterPro" id="IPR017707">
    <property type="entry name" value="Alt_ATP_synth_F0_bsu"/>
</dbReference>
<evidence type="ECO:0000256" key="14">
    <source>
        <dbReference type="SAM" id="Coils"/>
    </source>
</evidence>
<comment type="function">
    <text evidence="11">Component of the F(0) channel, it forms part of the peripheral stalk, linking F(1) to F(0). The b'-subunit is a diverged and duplicated form of b found in plants and photosynthetic bacteria.</text>
</comment>
<keyword evidence="7 13" id="KW-0406">Ion transport</keyword>
<keyword evidence="5 13" id="KW-0375">Hydrogen ion transport</keyword>
<dbReference type="EMBL" id="LSLI01000019">
    <property type="protein sequence ID" value="KXS32773.1"/>
    <property type="molecule type" value="Genomic_DNA"/>
</dbReference>
<evidence type="ECO:0000256" key="12">
    <source>
        <dbReference type="ARBA" id="ARBA00037847"/>
    </source>
</evidence>
<evidence type="ECO:0000256" key="15">
    <source>
        <dbReference type="SAM" id="MobiDB-lite"/>
    </source>
</evidence>
<dbReference type="InterPro" id="IPR002146">
    <property type="entry name" value="ATP_synth_b/b'su_bac/chlpt"/>
</dbReference>
<sequence length="422" mass="47220">MLIDWFTVIAQVVNFLILVWLLKHFLYRPILDAIDAREKRIAKELADADAKKVEARKERDEFQHKNEEFEQQRSALMNSVTEEAKTERQRLLDEARQAADALSAKRQEALQNDAHNLNQAISRRTQQEVFAIARKALTDLAATSLEERLADVFTRRLREMDEQTKNGIGQALKTASEPALVRSAFDLPAAQRTAIQQVLNQAFSAEIPIRFETAPELIGGIELTTNGQKLAWSIAGYLASLEKGVAELLKEKEKAEAQAQAKKPSELTQRIGKRAYELYEEHGRKTGHAAEDWEQAEHEIREKIHKPVKTEPKPEAKAKPKPEAEPEAKAEPEPQTEAKPENIVKTKHADKADSESGAKTEAKPANKVEPKPEGIPEAKAKPEPEPETEPEPEAKAKPENKVASTLSAKAELSESESEVKNQ</sequence>
<evidence type="ECO:0000256" key="6">
    <source>
        <dbReference type="ARBA" id="ARBA00022989"/>
    </source>
</evidence>
<dbReference type="GO" id="GO:0046933">
    <property type="term" value="F:proton-transporting ATP synthase activity, rotational mechanism"/>
    <property type="evidence" value="ECO:0007669"/>
    <property type="project" value="UniProtKB-UniRule"/>
</dbReference>
<dbReference type="InterPro" id="IPR050059">
    <property type="entry name" value="ATP_synthase_B_chain"/>
</dbReference>
<dbReference type="Pfam" id="PF11154">
    <property type="entry name" value="DUF2934"/>
    <property type="match status" value="1"/>
</dbReference>
<evidence type="ECO:0000313" key="16">
    <source>
        <dbReference type="EMBL" id="KXS32773.1"/>
    </source>
</evidence>
<organism evidence="16 17">
    <name type="scientific">Candidatus Gallionella acididurans</name>
    <dbReference type="NCBI Taxonomy" id="1796491"/>
    <lineage>
        <taxon>Bacteria</taxon>
        <taxon>Pseudomonadati</taxon>
        <taxon>Pseudomonadota</taxon>
        <taxon>Betaproteobacteria</taxon>
        <taxon>Nitrosomonadales</taxon>
        <taxon>Gallionellaceae</taxon>
        <taxon>Gallionella</taxon>
    </lineage>
</organism>
<keyword evidence="9 13" id="KW-0066">ATP synthesis</keyword>
<evidence type="ECO:0000256" key="8">
    <source>
        <dbReference type="ARBA" id="ARBA00023136"/>
    </source>
</evidence>
<protein>
    <recommendedName>
        <fullName evidence="13">ATP synthase subunit b</fullName>
    </recommendedName>
    <alternativeName>
        <fullName evidence="13">ATP synthase F(0) sector subunit b</fullName>
    </alternativeName>
    <alternativeName>
        <fullName evidence="13">ATPase subunit I</fullName>
    </alternativeName>
    <alternativeName>
        <fullName evidence="13">F-type ATPase subunit b</fullName>
        <shortName evidence="13">F-ATPase subunit b</shortName>
    </alternativeName>
</protein>
<evidence type="ECO:0000256" key="1">
    <source>
        <dbReference type="ARBA" id="ARBA00005513"/>
    </source>
</evidence>
<proteinExistence type="inferred from homology"/>
<evidence type="ECO:0000256" key="4">
    <source>
        <dbReference type="ARBA" id="ARBA00022692"/>
    </source>
</evidence>
<comment type="function">
    <text evidence="10 13">F(1)F(0) ATP synthase produces ATP from ADP in the presence of a proton or sodium gradient. F-type ATPases consist of two structural domains, F(1) containing the extramembraneous catalytic core and F(0) containing the membrane proton channel, linked together by a central stalk and a peripheral stalk. During catalysis, ATP synthesis in the catalytic domain of F(1) is coupled via a rotary mechanism of the central stalk subunits to proton translocation.</text>
</comment>
<evidence type="ECO:0000256" key="11">
    <source>
        <dbReference type="ARBA" id="ARBA00025614"/>
    </source>
</evidence>
<dbReference type="Proteomes" id="UP000070578">
    <property type="component" value="Unassembled WGS sequence"/>
</dbReference>
<comment type="similarity">
    <text evidence="1 13">Belongs to the ATPase B chain family.</text>
</comment>
<dbReference type="Pfam" id="PF00430">
    <property type="entry name" value="ATP-synt_B"/>
    <property type="match status" value="1"/>
</dbReference>
<feature type="coiled-coil region" evidence="14">
    <location>
        <begin position="38"/>
        <end position="112"/>
    </location>
</feature>
<dbReference type="GO" id="GO:0005886">
    <property type="term" value="C:plasma membrane"/>
    <property type="evidence" value="ECO:0007669"/>
    <property type="project" value="UniProtKB-SubCell"/>
</dbReference>
<evidence type="ECO:0000256" key="13">
    <source>
        <dbReference type="HAMAP-Rule" id="MF_01398"/>
    </source>
</evidence>
<dbReference type="PANTHER" id="PTHR33445">
    <property type="entry name" value="ATP SYNTHASE SUBUNIT B', CHLOROPLASTIC"/>
    <property type="match status" value="1"/>
</dbReference>
<keyword evidence="4 13" id="KW-0812">Transmembrane</keyword>
<dbReference type="GO" id="GO:0046961">
    <property type="term" value="F:proton-transporting ATPase activity, rotational mechanism"/>
    <property type="evidence" value="ECO:0007669"/>
    <property type="project" value="TreeGrafter"/>
</dbReference>
<keyword evidence="2 13" id="KW-0813">Transport</keyword>
<feature type="transmembrane region" description="Helical" evidence="13">
    <location>
        <begin position="6"/>
        <end position="22"/>
    </location>
</feature>
<feature type="region of interest" description="Disordered" evidence="15">
    <location>
        <begin position="302"/>
        <end position="422"/>
    </location>
</feature>
<dbReference type="NCBIfam" id="TIGR03321">
    <property type="entry name" value="alt_F1F0_F0_B"/>
    <property type="match status" value="1"/>
</dbReference>
<keyword evidence="13" id="KW-1003">Cell membrane</keyword>
<evidence type="ECO:0000256" key="10">
    <source>
        <dbReference type="ARBA" id="ARBA00025198"/>
    </source>
</evidence>
<dbReference type="InterPro" id="IPR000711">
    <property type="entry name" value="ATPase_OSCP/dsu"/>
</dbReference>
<reference evidence="16 17" key="2">
    <citation type="submission" date="2016-03" db="EMBL/GenBank/DDBJ databases">
        <title>New uncultured bacterium of the family Gallionellaceae from acid mine drainage: description and reconstruction of genome based on metagenomic analysis of microbial community.</title>
        <authorList>
            <person name="Kadnikov V."/>
            <person name="Ivasenko D."/>
            <person name="Beletsky A."/>
            <person name="Mardanov A."/>
            <person name="Danilova E."/>
            <person name="Pimenov N."/>
            <person name="Karnachuk O."/>
            <person name="Ravin N."/>
        </authorList>
    </citation>
    <scope>NUCLEOTIDE SEQUENCE [LARGE SCALE GENOMIC DNA]</scope>
    <source>
        <strain evidence="16">ShG14-8</strain>
    </source>
</reference>
<accession>A0A139BV46</accession>
<dbReference type="PANTHER" id="PTHR33445:SF2">
    <property type="entry name" value="ATP SYNTHASE SUBUNIT B', CHLOROPLASTIC"/>
    <property type="match status" value="1"/>
</dbReference>
<keyword evidence="6 13" id="KW-1133">Transmembrane helix</keyword>
<dbReference type="AlphaFoldDB" id="A0A139BV46"/>
<evidence type="ECO:0000256" key="9">
    <source>
        <dbReference type="ARBA" id="ARBA00023310"/>
    </source>
</evidence>
<feature type="compositionally biased region" description="Basic and acidic residues" evidence="15">
    <location>
        <begin position="308"/>
        <end position="384"/>
    </location>
</feature>
<evidence type="ECO:0000256" key="7">
    <source>
        <dbReference type="ARBA" id="ARBA00023065"/>
    </source>
</evidence>
<comment type="subunit">
    <text evidence="13">F-type ATPases have 2 components, F(1) - the catalytic core - and F(0) - the membrane proton channel. F(1) has five subunits: alpha(3), beta(3), gamma(1), delta(1), epsilon(1). F(0) has three main subunits: a(1), b(2) and c(10-14). The alpha and beta chains form an alternating ring which encloses part of the gamma chain. F(1) is attached to F(0) by a central stalk formed by the gamma and epsilon chains, while a peripheral stalk is formed by the delta and b chains.</text>
</comment>
<keyword evidence="3 13" id="KW-0138">CF(0)</keyword>
<comment type="subcellular location">
    <subcellularLocation>
        <location evidence="13">Cell membrane</location>
        <topology evidence="13">Single-pass membrane protein</topology>
    </subcellularLocation>
    <subcellularLocation>
        <location evidence="12">Endomembrane system</location>
        <topology evidence="12">Single-pass membrane protein</topology>
    </subcellularLocation>
</comment>
<evidence type="ECO:0000256" key="5">
    <source>
        <dbReference type="ARBA" id="ARBA00022781"/>
    </source>
</evidence>
<evidence type="ECO:0000313" key="17">
    <source>
        <dbReference type="Proteomes" id="UP000070578"/>
    </source>
</evidence>
<evidence type="ECO:0000256" key="2">
    <source>
        <dbReference type="ARBA" id="ARBA00022448"/>
    </source>
</evidence>